<dbReference type="SUPFAM" id="SSF52467">
    <property type="entry name" value="DHS-like NAD/FAD-binding domain"/>
    <property type="match status" value="1"/>
</dbReference>
<keyword evidence="2" id="KW-0520">NAD</keyword>
<dbReference type="InterPro" id="IPR036982">
    <property type="entry name" value="Deoxyhypusine_synthase_sf"/>
</dbReference>
<evidence type="ECO:0000313" key="5">
    <source>
        <dbReference type="Proteomes" id="UP000509448"/>
    </source>
</evidence>
<dbReference type="Gene3D" id="3.40.910.10">
    <property type="entry name" value="Deoxyhypusine synthase"/>
    <property type="match status" value="1"/>
</dbReference>
<evidence type="ECO:0000256" key="3">
    <source>
        <dbReference type="SAM" id="Phobius"/>
    </source>
</evidence>
<name>A0A4P2VL13_9ARCH</name>
<dbReference type="RefSeq" id="WP_174448162.1">
    <property type="nucleotide sequence ID" value="NZ_AP018732.1"/>
</dbReference>
<dbReference type="EMBL" id="AP018732">
    <property type="protein sequence ID" value="BBE41868.1"/>
    <property type="molecule type" value="Genomic_DNA"/>
</dbReference>
<gene>
    <name evidence="4" type="ORF">NAS2_0479</name>
</gene>
<feature type="transmembrane region" description="Helical" evidence="3">
    <location>
        <begin position="292"/>
        <end position="311"/>
    </location>
</feature>
<proteinExistence type="inferred from homology"/>
<reference evidence="4 5" key="1">
    <citation type="journal article" date="2019" name="ISME J.">
        <title>Isolation and characterization of a thermophilic sulfur- and iron-reducing thaumarchaeote from a terrestrial acidic hot spring.</title>
        <authorList>
            <person name="Kato S."/>
            <person name="Itoh T."/>
            <person name="Yuki M."/>
            <person name="Nagamori M."/>
            <person name="Ohnishi M."/>
            <person name="Uematsu K."/>
            <person name="Suzuki K."/>
            <person name="Takashina T."/>
            <person name="Ohkuma M."/>
        </authorList>
    </citation>
    <scope>NUCLEOTIDE SEQUENCE [LARGE SCALE GENOMIC DNA]</scope>
    <source>
        <strain evidence="4 5">NAS-02</strain>
    </source>
</reference>
<dbReference type="InterPro" id="IPR002773">
    <property type="entry name" value="Deoxyhypusine_synthase"/>
</dbReference>
<accession>A0A4P2VL13</accession>
<evidence type="ECO:0000256" key="1">
    <source>
        <dbReference type="ARBA" id="ARBA00009892"/>
    </source>
</evidence>
<dbReference type="GO" id="GO:0034038">
    <property type="term" value="F:deoxyhypusine synthase activity"/>
    <property type="evidence" value="ECO:0007669"/>
    <property type="project" value="UniProtKB-EC"/>
</dbReference>
<dbReference type="Proteomes" id="UP000509448">
    <property type="component" value="Chromosome"/>
</dbReference>
<dbReference type="FunFam" id="3.40.910.10:FF:000010">
    <property type="entry name" value="Deoxyhypusine synthase"/>
    <property type="match status" value="1"/>
</dbReference>
<keyword evidence="3" id="KW-1133">Transmembrane helix</keyword>
<evidence type="ECO:0000256" key="2">
    <source>
        <dbReference type="ARBA" id="ARBA00023027"/>
    </source>
</evidence>
<protein>
    <submittedName>
        <fullName evidence="4">Deoxyhypusine synthase</fullName>
        <ecNumber evidence="4">2.5.1.46</ecNumber>
    </submittedName>
</protein>
<sequence>MSDLRRVEDFSVGASDTPARIAEAMLRAGGFAGRSFAEGVQAVAGMWSDPDARIMMSFPAALMATGMRGVIVQMLRERLVDLVVTTCGTLDHDLARTFGNYYEGDFLLDDEEVERKGYHRLGSVLVPKKDYGELVEEKMQDILEELYSGGVRRISTSELTWEIGKRVDDESSLVHWAYVNRIPVVIPGPMDGAVGLQLWLFNQRRRDFQLDVMRDEQTMSDFVFESGRLGGIIIGGGISKHHLIWWAQFKEGLDYAVYVTTAVEYDGSLSGAPVREAVSWGKVKPAARKATVYGDASLVFPFLVSAALGISGGRRRK</sequence>
<dbReference type="GO" id="GO:0005737">
    <property type="term" value="C:cytoplasm"/>
    <property type="evidence" value="ECO:0007669"/>
    <property type="project" value="TreeGrafter"/>
</dbReference>
<organism evidence="4 5">
    <name type="scientific">Conexivisphaera calida</name>
    <dbReference type="NCBI Taxonomy" id="1874277"/>
    <lineage>
        <taxon>Archaea</taxon>
        <taxon>Nitrososphaerota</taxon>
        <taxon>Conexivisphaeria</taxon>
        <taxon>Conexivisphaerales</taxon>
        <taxon>Conexivisphaeraceae</taxon>
        <taxon>Conexivisphaera</taxon>
    </lineage>
</organism>
<keyword evidence="3" id="KW-0472">Membrane</keyword>
<dbReference type="Pfam" id="PF01916">
    <property type="entry name" value="DS"/>
    <property type="match status" value="1"/>
</dbReference>
<dbReference type="KEGG" id="ccai:NAS2_0479"/>
<dbReference type="OrthoDB" id="17730at2157"/>
<dbReference type="AlphaFoldDB" id="A0A4P2VL13"/>
<dbReference type="NCBIfam" id="NF002294">
    <property type="entry name" value="PRK01221.1"/>
    <property type="match status" value="1"/>
</dbReference>
<comment type="similarity">
    <text evidence="1">Belongs to the deoxyhypusine synthase family.</text>
</comment>
<dbReference type="GeneID" id="55584298"/>
<dbReference type="PANTHER" id="PTHR11703:SF0">
    <property type="entry name" value="DEOXYHYPUSINE SYNTHASE"/>
    <property type="match status" value="1"/>
</dbReference>
<dbReference type="InterPro" id="IPR029035">
    <property type="entry name" value="DHS-like_NAD/FAD-binding_dom"/>
</dbReference>
<evidence type="ECO:0000313" key="4">
    <source>
        <dbReference type="EMBL" id="BBE41868.1"/>
    </source>
</evidence>
<keyword evidence="5" id="KW-1185">Reference proteome</keyword>
<dbReference type="PANTHER" id="PTHR11703">
    <property type="entry name" value="DEOXYHYPUSINE SYNTHASE"/>
    <property type="match status" value="1"/>
</dbReference>
<keyword evidence="4" id="KW-0808">Transferase</keyword>
<keyword evidence="3" id="KW-0812">Transmembrane</keyword>
<dbReference type="EC" id="2.5.1.46" evidence="4"/>